<dbReference type="PROSITE" id="PS51352">
    <property type="entry name" value="THIOREDOXIN_2"/>
    <property type="match status" value="2"/>
</dbReference>
<keyword evidence="18" id="KW-1185">Reference proteome</keyword>
<evidence type="ECO:0000256" key="2">
    <source>
        <dbReference type="ARBA" id="ARBA00004319"/>
    </source>
</evidence>
<dbReference type="EMBL" id="GL378389">
    <property type="protein sequence ID" value="EFJ41881.1"/>
    <property type="molecule type" value="Genomic_DNA"/>
</dbReference>
<keyword evidence="8 11" id="KW-1015">Disulfide bond</keyword>
<evidence type="ECO:0000256" key="9">
    <source>
        <dbReference type="ARBA" id="ARBA00023235"/>
    </source>
</evidence>
<comment type="similarity">
    <text evidence="3 12">Belongs to the protein disulfide isomerase family.</text>
</comment>
<dbReference type="GO" id="GO:0003756">
    <property type="term" value="F:protein disulfide isomerase activity"/>
    <property type="evidence" value="ECO:0007669"/>
    <property type="project" value="UniProtKB-EC"/>
</dbReference>
<dbReference type="RefSeq" id="XP_002957079.1">
    <property type="nucleotide sequence ID" value="XM_002957033.1"/>
</dbReference>
<evidence type="ECO:0000313" key="16">
    <source>
        <dbReference type="EMBL" id="AAD55566.1"/>
    </source>
</evidence>
<dbReference type="PROSITE" id="PS00194">
    <property type="entry name" value="THIOREDOXIN_1"/>
    <property type="match status" value="2"/>
</dbReference>
<dbReference type="STRING" id="3068.Q9SBN2"/>
<dbReference type="OrthoDB" id="427280at2759"/>
<dbReference type="CDD" id="cd02981">
    <property type="entry name" value="PDI_b_family"/>
    <property type="match status" value="1"/>
</dbReference>
<dbReference type="CDD" id="cd02961">
    <property type="entry name" value="PDI_a_family"/>
    <property type="match status" value="1"/>
</dbReference>
<protein>
    <recommendedName>
        <fullName evidence="4 13">Protein disulfide-isomerase</fullName>
        <ecNumber evidence="4 13">5.3.4.1</ecNumber>
    </recommendedName>
</protein>
<dbReference type="GO" id="GO:0034976">
    <property type="term" value="P:response to endoplasmic reticulum stress"/>
    <property type="evidence" value="ECO:0007669"/>
    <property type="project" value="TreeGrafter"/>
</dbReference>
<keyword evidence="10 11" id="KW-0676">Redox-active center</keyword>
<dbReference type="PANTHER" id="PTHR18929:SF246">
    <property type="entry name" value="PROTEIN DISULFIDE ISOMERASE-LIKE 1-4"/>
    <property type="match status" value="1"/>
</dbReference>
<dbReference type="KEGG" id="vcn:VOLCADRAFT_77404"/>
<dbReference type="NCBIfam" id="TIGR01126">
    <property type="entry name" value="pdi_dom"/>
    <property type="match status" value="1"/>
</dbReference>
<dbReference type="InterPro" id="IPR017937">
    <property type="entry name" value="Thioredoxin_CS"/>
</dbReference>
<dbReference type="CDD" id="cd02995">
    <property type="entry name" value="PDI_a_PDI_a'_C"/>
    <property type="match status" value="1"/>
</dbReference>
<dbReference type="AlphaFoldDB" id="Q9SBN2"/>
<dbReference type="Proteomes" id="UP000001058">
    <property type="component" value="Unassembled WGS sequence"/>
</dbReference>
<dbReference type="FunCoup" id="Q9SBN2">
    <property type="interactions" value="1521"/>
</dbReference>
<evidence type="ECO:0000256" key="7">
    <source>
        <dbReference type="ARBA" id="ARBA00022824"/>
    </source>
</evidence>
<dbReference type="GO" id="GO:0005788">
    <property type="term" value="C:endoplasmic reticulum lumen"/>
    <property type="evidence" value="ECO:0007669"/>
    <property type="project" value="UniProtKB-SubCell"/>
</dbReference>
<dbReference type="PRINTS" id="PR00421">
    <property type="entry name" value="THIOREDOXIN"/>
</dbReference>
<dbReference type="FunFam" id="3.40.30.10:FF:000023">
    <property type="entry name" value="Protein disulfide-isomerase"/>
    <property type="match status" value="1"/>
</dbReference>
<dbReference type="GO" id="GO:0006457">
    <property type="term" value="P:protein folding"/>
    <property type="evidence" value="ECO:0007669"/>
    <property type="project" value="TreeGrafter"/>
</dbReference>
<keyword evidence="6" id="KW-0677">Repeat</keyword>
<dbReference type="InterPro" id="IPR013766">
    <property type="entry name" value="Thioredoxin_domain"/>
</dbReference>
<dbReference type="CDD" id="cd02982">
    <property type="entry name" value="PDI_b'_family"/>
    <property type="match status" value="1"/>
</dbReference>
<evidence type="ECO:0000256" key="13">
    <source>
        <dbReference type="RuleBase" id="RU361130"/>
    </source>
</evidence>
<proteinExistence type="evidence at transcript level"/>
<dbReference type="GeneID" id="9622811"/>
<dbReference type="InterPro" id="IPR036249">
    <property type="entry name" value="Thioredoxin-like_sf"/>
</dbReference>
<evidence type="ECO:0000256" key="8">
    <source>
        <dbReference type="ARBA" id="ARBA00023157"/>
    </source>
</evidence>
<feature type="disulfide bond" description="Redox-active" evidence="11">
    <location>
        <begin position="419"/>
        <end position="422"/>
    </location>
</feature>
<keyword evidence="5 13" id="KW-0732">Signal</keyword>
<accession>Q9SBN2</accession>
<feature type="disulfide bond" description="Redox-active" evidence="11">
    <location>
        <begin position="75"/>
        <end position="78"/>
    </location>
</feature>
<keyword evidence="7" id="KW-0256">Endoplasmic reticulum</keyword>
<evidence type="ECO:0000313" key="17">
    <source>
        <dbReference type="EMBL" id="EFJ41881.1"/>
    </source>
</evidence>
<dbReference type="NCBIfam" id="TIGR01130">
    <property type="entry name" value="ER_PDI_fam"/>
    <property type="match status" value="1"/>
</dbReference>
<dbReference type="EMBL" id="AF110784">
    <property type="protein sequence ID" value="AAD55566.1"/>
    <property type="molecule type" value="mRNA"/>
</dbReference>
<evidence type="ECO:0000256" key="4">
    <source>
        <dbReference type="ARBA" id="ARBA00012723"/>
    </source>
</evidence>
<evidence type="ECO:0000256" key="3">
    <source>
        <dbReference type="ARBA" id="ARBA00006347"/>
    </source>
</evidence>
<dbReference type="PANTHER" id="PTHR18929">
    <property type="entry name" value="PROTEIN DISULFIDE ISOMERASE"/>
    <property type="match status" value="1"/>
</dbReference>
<evidence type="ECO:0000256" key="6">
    <source>
        <dbReference type="ARBA" id="ARBA00022737"/>
    </source>
</evidence>
<sequence length="524" mass="57331">MPRWSLLALLFGLLLVAAPFSKHQLAWASDEYDEDDDDEAPADDDKDVVVVTTKNFDDVVKKSKFALVEFYAPWCGHCKSLKPQYAAAATTLKKVAPDAVLAKVDATVEESLAGKFGIQGYPTLKWFVDGELVSDYNGPRDAEGIVNWIKKKTGPSAVTVDDVDKLQELEADNEVLAVGYFSAFEGEAFEAFISYAKKTESVSFAQTTSAEVAKAAGLEAPGTLAVVKNFKDEPRATVVLAELDEEKIADFVKSEKLPLTIEFSKGNSDKIFNSGIPMQLILWTSAKDLESGAEVRTIYKTVASKFKGKLVFVTVNNEGEEADPVTNFFGLKGAASPVLLGFYMEKNKKYKLQEPFTLEAVEKFAESILDGTAQPEYKSQPIPEDPYEDGVHVVVGKSVDSVVLDPTKDVLLEVYAPWCGHCKKLDPIYKKLAKRFKKVSSVVIAKMDGTENEHPLVDVKGFPTLIFFPAGEDATPIPFEGGDRTLKSLTKFIKANAKVPYELPKKSSAEESAADDAPSAKDEL</sequence>
<dbReference type="InterPro" id="IPR005792">
    <property type="entry name" value="Prot_disulphide_isomerase"/>
</dbReference>
<reference evidence="17 18" key="2">
    <citation type="journal article" date="2010" name="Science">
        <title>Genomic analysis of organismal complexity in the multicellular green alga Volvox carteri.</title>
        <authorList>
            <person name="Prochnik S.E."/>
            <person name="Umen J."/>
            <person name="Nedelcu A.M."/>
            <person name="Hallmann A."/>
            <person name="Miller S.M."/>
            <person name="Nishii I."/>
            <person name="Ferris P."/>
            <person name="Kuo A."/>
            <person name="Mitros T."/>
            <person name="Fritz-Laylin L.K."/>
            <person name="Hellsten U."/>
            <person name="Chapman J."/>
            <person name="Simakov O."/>
            <person name="Rensing S.A."/>
            <person name="Terry A."/>
            <person name="Pangilinan J."/>
            <person name="Kapitonov V."/>
            <person name="Jurka J."/>
            <person name="Salamov A."/>
            <person name="Shapiro H."/>
            <person name="Schmutz J."/>
            <person name="Grimwood J."/>
            <person name="Lindquist E."/>
            <person name="Lucas S."/>
            <person name="Grigoriev I.V."/>
            <person name="Schmitt R."/>
            <person name="Kirk D."/>
            <person name="Rokhsar D.S."/>
        </authorList>
    </citation>
    <scope>NUCLEOTIDE SEQUENCE [LARGE SCALE GENOMIC DNA]</scope>
    <source>
        <strain evidence="17">Eve</strain>
        <strain evidence="18">f. Nagariensis / Eve</strain>
    </source>
</reference>
<evidence type="ECO:0000259" key="15">
    <source>
        <dbReference type="PROSITE" id="PS51352"/>
    </source>
</evidence>
<evidence type="ECO:0000313" key="18">
    <source>
        <dbReference type="Proteomes" id="UP000001058"/>
    </source>
</evidence>
<evidence type="ECO:0000256" key="10">
    <source>
        <dbReference type="ARBA" id="ARBA00023284"/>
    </source>
</evidence>
<dbReference type="eggNOG" id="KOG0190">
    <property type="taxonomic scope" value="Eukaryota"/>
</dbReference>
<feature type="region of interest" description="Disordered" evidence="14">
    <location>
        <begin position="504"/>
        <end position="524"/>
    </location>
</feature>
<gene>
    <name evidence="16" type="primary">pdi</name>
    <name evidence="17" type="synonym">gon15</name>
    <name evidence="17" type="ORF">VOLCADRAFT_77404</name>
</gene>
<dbReference type="EC" id="5.3.4.1" evidence="4 13"/>
<feature type="domain" description="Thioredoxin" evidence="15">
    <location>
        <begin position="368"/>
        <end position="498"/>
    </location>
</feature>
<feature type="domain" description="Thioredoxin" evidence="15">
    <location>
        <begin position="29"/>
        <end position="154"/>
    </location>
</feature>
<feature type="chain" id="PRO_5007365530" description="Protein disulfide-isomerase" evidence="13">
    <location>
        <begin position="29"/>
        <end position="524"/>
    </location>
</feature>
<reference evidence="16" key="1">
    <citation type="journal article" date="1999" name="Curr. Genet.">
        <title>Volvox germline-specific genes that are putative targets of RegA repression encode chloroplast proteins.</title>
        <authorList>
            <person name="Meissner M."/>
            <person name="Stark K."/>
            <person name="Cresnar B."/>
            <person name="Kirk D.L."/>
            <person name="Schmitt R."/>
        </authorList>
    </citation>
    <scope>NUCLEOTIDE SEQUENCE</scope>
</reference>
<keyword evidence="9 13" id="KW-0413">Isomerase</keyword>
<feature type="signal peptide" evidence="13">
    <location>
        <begin position="1"/>
        <end position="28"/>
    </location>
</feature>
<name>Q9SBN2_VOLCA</name>
<dbReference type="Gene3D" id="3.40.30.10">
    <property type="entry name" value="Glutaredoxin"/>
    <property type="match status" value="4"/>
</dbReference>
<organism evidence="16">
    <name type="scientific">Volvox carteri f. nagariensis</name>
    <dbReference type="NCBI Taxonomy" id="3068"/>
    <lineage>
        <taxon>Eukaryota</taxon>
        <taxon>Viridiplantae</taxon>
        <taxon>Chlorophyta</taxon>
        <taxon>core chlorophytes</taxon>
        <taxon>Chlorophyceae</taxon>
        <taxon>CS clade</taxon>
        <taxon>Chlamydomonadales</taxon>
        <taxon>Volvocaceae</taxon>
        <taxon>Volvox</taxon>
    </lineage>
</organism>
<evidence type="ECO:0000256" key="5">
    <source>
        <dbReference type="ARBA" id="ARBA00022729"/>
    </source>
</evidence>
<evidence type="ECO:0000256" key="12">
    <source>
        <dbReference type="RuleBase" id="RU004208"/>
    </source>
</evidence>
<dbReference type="Pfam" id="PF00085">
    <property type="entry name" value="Thioredoxin"/>
    <property type="match status" value="2"/>
</dbReference>
<dbReference type="InterPro" id="IPR005788">
    <property type="entry name" value="PDI_thioredoxin-like_dom"/>
</dbReference>
<comment type="catalytic activity">
    <reaction evidence="1 13">
        <text>Catalyzes the rearrangement of -S-S- bonds in proteins.</text>
        <dbReference type="EC" id="5.3.4.1"/>
    </reaction>
</comment>
<dbReference type="Pfam" id="PF13848">
    <property type="entry name" value="Thioredoxin_6"/>
    <property type="match status" value="1"/>
</dbReference>
<evidence type="ECO:0000256" key="14">
    <source>
        <dbReference type="SAM" id="MobiDB-lite"/>
    </source>
</evidence>
<evidence type="ECO:0000256" key="1">
    <source>
        <dbReference type="ARBA" id="ARBA00001182"/>
    </source>
</evidence>
<evidence type="ECO:0000256" key="11">
    <source>
        <dbReference type="PIRSR" id="PIRSR605792-51"/>
    </source>
</evidence>
<dbReference type="InParanoid" id="Q9SBN2"/>
<comment type="subcellular location">
    <subcellularLocation>
        <location evidence="2">Endoplasmic reticulum lumen</location>
    </subcellularLocation>
</comment>
<dbReference type="SUPFAM" id="SSF52833">
    <property type="entry name" value="Thioredoxin-like"/>
    <property type="match status" value="4"/>
</dbReference>
<accession>D8UEG9</accession>